<feature type="region of interest" description="Disordered" evidence="3">
    <location>
        <begin position="466"/>
        <end position="495"/>
    </location>
</feature>
<feature type="compositionally biased region" description="Acidic residues" evidence="3">
    <location>
        <begin position="477"/>
        <end position="495"/>
    </location>
</feature>
<feature type="region of interest" description="Disordered" evidence="3">
    <location>
        <begin position="282"/>
        <end position="451"/>
    </location>
</feature>
<dbReference type="GO" id="GO:0006508">
    <property type="term" value="P:proteolysis"/>
    <property type="evidence" value="ECO:0007669"/>
    <property type="project" value="UniProtKB-KW"/>
</dbReference>
<feature type="compositionally biased region" description="Basic residues" evidence="3">
    <location>
        <begin position="316"/>
        <end position="325"/>
    </location>
</feature>
<comment type="catalytic activity">
    <reaction evidence="1 2">
        <text>Thiol-dependent hydrolysis of ester, thioester, amide, peptide and isopeptide bonds formed by the C-terminal Gly of ubiquitin (a 76-residue protein attached to proteins as an intracellular targeting signal).</text>
        <dbReference type="EC" id="3.4.19.12"/>
    </reaction>
</comment>
<evidence type="ECO:0000256" key="1">
    <source>
        <dbReference type="ARBA" id="ARBA00000707"/>
    </source>
</evidence>
<dbReference type="OrthoDB" id="2020758at2759"/>
<feature type="compositionally biased region" description="Acidic residues" evidence="3">
    <location>
        <begin position="351"/>
        <end position="370"/>
    </location>
</feature>
<accession>A0A7R8W3W8</accession>
<dbReference type="InterPro" id="IPR038765">
    <property type="entry name" value="Papain-like_cys_pep_sf"/>
</dbReference>
<gene>
    <name evidence="4" type="ORF">CTOB1V02_LOCUS1878</name>
</gene>
<proteinExistence type="inferred from homology"/>
<dbReference type="Gene3D" id="3.90.70.10">
    <property type="entry name" value="Cysteine proteinases"/>
    <property type="match status" value="2"/>
</dbReference>
<dbReference type="PANTHER" id="PTHR21646:SF39">
    <property type="entry name" value="UBIQUITIN CARBOXYL-TERMINAL HYDROLASE 16"/>
    <property type="match status" value="1"/>
</dbReference>
<evidence type="ECO:0000256" key="3">
    <source>
        <dbReference type="SAM" id="MobiDB-lite"/>
    </source>
</evidence>
<dbReference type="SUPFAM" id="SSF54001">
    <property type="entry name" value="Cysteine proteinases"/>
    <property type="match status" value="1"/>
</dbReference>
<dbReference type="CDD" id="cd02257">
    <property type="entry name" value="Peptidase_C19"/>
    <property type="match status" value="1"/>
</dbReference>
<name>A0A7R8W3W8_9CRUS</name>
<dbReference type="Pfam" id="PF00443">
    <property type="entry name" value="UCH"/>
    <property type="match status" value="1"/>
</dbReference>
<organism evidence="4">
    <name type="scientific">Cyprideis torosa</name>
    <dbReference type="NCBI Taxonomy" id="163714"/>
    <lineage>
        <taxon>Eukaryota</taxon>
        <taxon>Metazoa</taxon>
        <taxon>Ecdysozoa</taxon>
        <taxon>Arthropoda</taxon>
        <taxon>Crustacea</taxon>
        <taxon>Oligostraca</taxon>
        <taxon>Ostracoda</taxon>
        <taxon>Podocopa</taxon>
        <taxon>Podocopida</taxon>
        <taxon>Cytherocopina</taxon>
        <taxon>Cytheroidea</taxon>
        <taxon>Cytherideidae</taxon>
        <taxon>Cyprideis</taxon>
    </lineage>
</organism>
<dbReference type="PROSITE" id="PS00973">
    <property type="entry name" value="USP_2"/>
    <property type="match status" value="1"/>
</dbReference>
<feature type="compositionally biased region" description="Basic and acidic residues" evidence="3">
    <location>
        <begin position="300"/>
        <end position="315"/>
    </location>
</feature>
<feature type="compositionally biased region" description="Basic and acidic residues" evidence="3">
    <location>
        <begin position="434"/>
        <end position="451"/>
    </location>
</feature>
<sequence>MVPKAKGKGRRQSTPSPYKGRKDTPATAASFSSGLPSSSSTSSISGITLPSVKGLQNLGNTCFANSVLQSLSQALPFVEAFDTLRKEGYVLETSVPLLSGTPNGSGEPTTGTEMPKKPLKLTLPEPGPFSEAFGSLLKQMSNTATKQAVVTPSHFVSLFQQEHSAGSGRWFQAGHQHDAHELLRFLLARISEEENNRITASLLTSSQLSFSCKSADDFKPDQLSEEQLKEWESVKDICQSSSVEYFFGAQILTRALCEECGRLHFSISLQMDIPLYLNAEDGEEPCSQGKPKGSPAGQTKGKEWKSKRERREAAKLNKKLQKKKRKEGEKSVSMEELAAANNRHNASPTEQEGDPTEKEEDEETTVEEEETVHNETEGDSGSPPPASDGDVSLATSVEEGKEEEGEEFPVEVVTKEERDSGCGSGESLQEEEDGRSRKEESEDRSVTDQKAFCDETLAERLAELKLSHEDSGGESSVQDDDDDNEDARSEVEEEEDGIIAKLVSVFEPKVLFTPTTSGMMDLPTLISRFLGEDKIGLECRGCGYERNKGKKVLIRSPHVRSHLILRPPPLLTLHVQRATFGLLHWRRNTRKTTRRDATPVQVTSILDLTPFCVSSNTSWIYDLFAVIAHEGGQANSGHYVAYVKQRALGSTPTASLTQVIGATKSLKSRKLSRALELLDLNKADPVSSSGGSQAKSLGPSQWYRASDSSVKAVKEEEVLKTGNRGEAYLLFYELKMAAK</sequence>
<dbReference type="PROSITE" id="PS50235">
    <property type="entry name" value="USP_3"/>
    <property type="match status" value="1"/>
</dbReference>
<dbReference type="PANTHER" id="PTHR21646">
    <property type="entry name" value="UBIQUITIN CARBOXYL-TERMINAL HYDROLASE"/>
    <property type="match status" value="1"/>
</dbReference>
<evidence type="ECO:0000256" key="2">
    <source>
        <dbReference type="RuleBase" id="RU366025"/>
    </source>
</evidence>
<protein>
    <recommendedName>
        <fullName evidence="2">Ubiquitin carboxyl-terminal hydrolase</fullName>
        <ecNumber evidence="2">3.4.19.12</ecNumber>
    </recommendedName>
</protein>
<keyword evidence="2" id="KW-0378">Hydrolase</keyword>
<feature type="region of interest" description="Disordered" evidence="3">
    <location>
        <begin position="1"/>
        <end position="45"/>
    </location>
</feature>
<keyword evidence="2" id="KW-0833">Ubl conjugation pathway</keyword>
<dbReference type="InterPro" id="IPR001394">
    <property type="entry name" value="Peptidase_C19_UCH"/>
</dbReference>
<dbReference type="InterPro" id="IPR018200">
    <property type="entry name" value="USP_CS"/>
</dbReference>
<dbReference type="EMBL" id="OB660274">
    <property type="protein sequence ID" value="CAD7223905.1"/>
    <property type="molecule type" value="Genomic_DNA"/>
</dbReference>
<feature type="compositionally biased region" description="Basic residues" evidence="3">
    <location>
        <begin position="1"/>
        <end position="11"/>
    </location>
</feature>
<dbReference type="GO" id="GO:0004843">
    <property type="term" value="F:cysteine-type deubiquitinase activity"/>
    <property type="evidence" value="ECO:0007669"/>
    <property type="project" value="UniProtKB-UniRule"/>
</dbReference>
<evidence type="ECO:0000313" key="4">
    <source>
        <dbReference type="EMBL" id="CAD7223905.1"/>
    </source>
</evidence>
<dbReference type="InterPro" id="IPR028889">
    <property type="entry name" value="USP"/>
</dbReference>
<comment type="similarity">
    <text evidence="2">Belongs to the peptidase C19 family.</text>
</comment>
<feature type="compositionally biased region" description="Acidic residues" evidence="3">
    <location>
        <begin position="400"/>
        <end position="409"/>
    </location>
</feature>
<feature type="compositionally biased region" description="Low complexity" evidence="3">
    <location>
        <begin position="32"/>
        <end position="45"/>
    </location>
</feature>
<dbReference type="EC" id="3.4.19.12" evidence="2"/>
<dbReference type="InterPro" id="IPR050185">
    <property type="entry name" value="Ub_carboxyl-term_hydrolase"/>
</dbReference>
<dbReference type="GO" id="GO:0016579">
    <property type="term" value="P:protein deubiquitination"/>
    <property type="evidence" value="ECO:0007669"/>
    <property type="project" value="InterPro"/>
</dbReference>
<keyword evidence="2" id="KW-0788">Thiol protease</keyword>
<dbReference type="AlphaFoldDB" id="A0A7R8W3W8"/>
<keyword evidence="2" id="KW-0645">Protease</keyword>
<reference evidence="4" key="1">
    <citation type="submission" date="2020-11" db="EMBL/GenBank/DDBJ databases">
        <authorList>
            <person name="Tran Van P."/>
        </authorList>
    </citation>
    <scope>NUCLEOTIDE SEQUENCE</scope>
</reference>
<dbReference type="PROSITE" id="PS00972">
    <property type="entry name" value="USP_1"/>
    <property type="match status" value="1"/>
</dbReference>